<evidence type="ECO:0000313" key="3">
    <source>
        <dbReference type="Proteomes" id="UP000784294"/>
    </source>
</evidence>
<dbReference type="AlphaFoldDB" id="A0A448WX17"/>
<evidence type="ECO:0000256" key="1">
    <source>
        <dbReference type="ARBA" id="ARBA00022441"/>
    </source>
</evidence>
<gene>
    <name evidence="2" type="ORF">PXEA_LOCUS15821</name>
</gene>
<keyword evidence="3" id="KW-1185">Reference proteome</keyword>
<name>A0A448WX17_9PLAT</name>
<dbReference type="InterPro" id="IPR006652">
    <property type="entry name" value="Kelch_1"/>
</dbReference>
<dbReference type="SUPFAM" id="SSF117281">
    <property type="entry name" value="Kelch motif"/>
    <property type="match status" value="1"/>
</dbReference>
<evidence type="ECO:0000313" key="2">
    <source>
        <dbReference type="EMBL" id="VEL22381.1"/>
    </source>
</evidence>
<dbReference type="EMBL" id="CAAALY010056111">
    <property type="protein sequence ID" value="VEL22381.1"/>
    <property type="molecule type" value="Genomic_DNA"/>
</dbReference>
<organism evidence="2 3">
    <name type="scientific">Protopolystoma xenopodis</name>
    <dbReference type="NCBI Taxonomy" id="117903"/>
    <lineage>
        <taxon>Eukaryota</taxon>
        <taxon>Metazoa</taxon>
        <taxon>Spiralia</taxon>
        <taxon>Lophotrochozoa</taxon>
        <taxon>Platyhelminthes</taxon>
        <taxon>Monogenea</taxon>
        <taxon>Polyopisthocotylea</taxon>
        <taxon>Polystomatidea</taxon>
        <taxon>Polystomatidae</taxon>
        <taxon>Protopolystoma</taxon>
    </lineage>
</organism>
<dbReference type="InterPro" id="IPR015915">
    <property type="entry name" value="Kelch-typ_b-propeller"/>
</dbReference>
<dbReference type="OrthoDB" id="45365at2759"/>
<reference evidence="2" key="1">
    <citation type="submission" date="2018-11" db="EMBL/GenBank/DDBJ databases">
        <authorList>
            <consortium name="Pathogen Informatics"/>
        </authorList>
    </citation>
    <scope>NUCLEOTIDE SEQUENCE</scope>
</reference>
<accession>A0A448WX17</accession>
<proteinExistence type="predicted"/>
<sequence length="249" mass="28190">MVLSLVIFDGRDNVNRNRLSSATCYLVMPNMHFIRLDAKDLELEAKDKPPDGTVDVWRQRLTGWGRALCRRNERQPNAEGRNDESAVLETPLGGLIGIKAPLVKGAVSTGTEQERSQTRRLQCPLRSHAKSTSCGLTLPTFEAARRRIYLHPRLTRIPWHVWGCQTACLGDKIFVVGGLTNYRSTSEVMAYVVAEDRWQEWPSMCRERSFHALCTTEHGIYALGGEGKNGPIQYSCPRKAKHHCMFYQC</sequence>
<dbReference type="Proteomes" id="UP000784294">
    <property type="component" value="Unassembled WGS sequence"/>
</dbReference>
<keyword evidence="1" id="KW-0880">Kelch repeat</keyword>
<protein>
    <submittedName>
        <fullName evidence="2">Uncharacterized protein</fullName>
    </submittedName>
</protein>
<comment type="caution">
    <text evidence="2">The sequence shown here is derived from an EMBL/GenBank/DDBJ whole genome shotgun (WGS) entry which is preliminary data.</text>
</comment>
<dbReference type="SMART" id="SM00612">
    <property type="entry name" value="Kelch"/>
    <property type="match status" value="1"/>
</dbReference>
<dbReference type="Pfam" id="PF01344">
    <property type="entry name" value="Kelch_1"/>
    <property type="match status" value="1"/>
</dbReference>
<dbReference type="Gene3D" id="2.120.10.80">
    <property type="entry name" value="Kelch-type beta propeller"/>
    <property type="match status" value="1"/>
</dbReference>